<dbReference type="Pfam" id="PF05742">
    <property type="entry name" value="TANGO2"/>
    <property type="match status" value="1"/>
</dbReference>
<accession>A0ABN6ND91</accession>
<evidence type="ECO:0000313" key="2">
    <source>
        <dbReference type="Proteomes" id="UP001162734"/>
    </source>
</evidence>
<name>A0ABN6ND91_9BACT</name>
<dbReference type="PANTHER" id="PTHR17985">
    <property type="entry name" value="SER/THR-RICH PROTEIN T10 IN DGCR REGION"/>
    <property type="match status" value="1"/>
</dbReference>
<gene>
    <name evidence="1" type="ORF">AMPC_35030</name>
</gene>
<keyword evidence="2" id="KW-1185">Reference proteome</keyword>
<dbReference type="EMBL" id="AP025592">
    <property type="protein sequence ID" value="BDG10390.1"/>
    <property type="molecule type" value="Genomic_DNA"/>
</dbReference>
<dbReference type="RefSeq" id="WP_248342857.1">
    <property type="nucleotide sequence ID" value="NZ_AP025592.1"/>
</dbReference>
<evidence type="ECO:0008006" key="3">
    <source>
        <dbReference type="Google" id="ProtNLM"/>
    </source>
</evidence>
<evidence type="ECO:0000313" key="1">
    <source>
        <dbReference type="EMBL" id="BDG10390.1"/>
    </source>
</evidence>
<sequence>MCTLAVAFGSDRRFPLVVAANRDELLARPAEGWAVRENPRARPGGPSRILCPLDLSGGGTWIGLSETGLFAALTNFHPEDGDWPDRRRLSRGELVLRALAEPDAAQAAAAAQAVATDRHNPFHLVVADRERAFLWRHDGRRAALGPLEPGLHVVTERSADGSDPRAVRVRARWPLDASPPALAALLALHEGGPGEPAVCIHHSELYGTRSATLLRLAPRLGESELQTADGPPCLAPFEDRGRLLRALARSS</sequence>
<protein>
    <recommendedName>
        <fullName evidence="3">NRDE family protein</fullName>
    </recommendedName>
</protein>
<dbReference type="Gene3D" id="3.60.60.10">
    <property type="entry name" value="Penicillin V Acylase, Chain A"/>
    <property type="match status" value="1"/>
</dbReference>
<dbReference type="InterPro" id="IPR008551">
    <property type="entry name" value="TANGO2"/>
</dbReference>
<reference evidence="2" key="1">
    <citation type="journal article" date="2022" name="Int. J. Syst. Evol. Microbiol.">
        <title>Anaeromyxobacter oryzae sp. nov., Anaeromyxobacter diazotrophicus sp. nov. and Anaeromyxobacter paludicola sp. nov., isolated from paddy soils.</title>
        <authorList>
            <person name="Itoh H."/>
            <person name="Xu Z."/>
            <person name="Mise K."/>
            <person name="Masuda Y."/>
            <person name="Ushijima N."/>
            <person name="Hayakawa C."/>
            <person name="Shiratori Y."/>
            <person name="Senoo K."/>
        </authorList>
    </citation>
    <scope>NUCLEOTIDE SEQUENCE [LARGE SCALE GENOMIC DNA]</scope>
    <source>
        <strain evidence="2">Red630</strain>
    </source>
</reference>
<dbReference type="PANTHER" id="PTHR17985:SF8">
    <property type="entry name" value="TRANSPORT AND GOLGI ORGANIZATION PROTEIN 2 HOMOLOG"/>
    <property type="match status" value="1"/>
</dbReference>
<dbReference type="Proteomes" id="UP001162734">
    <property type="component" value="Chromosome"/>
</dbReference>
<proteinExistence type="predicted"/>
<organism evidence="1 2">
    <name type="scientific">Anaeromyxobacter paludicola</name>
    <dbReference type="NCBI Taxonomy" id="2918171"/>
    <lineage>
        <taxon>Bacteria</taxon>
        <taxon>Pseudomonadati</taxon>
        <taxon>Myxococcota</taxon>
        <taxon>Myxococcia</taxon>
        <taxon>Myxococcales</taxon>
        <taxon>Cystobacterineae</taxon>
        <taxon>Anaeromyxobacteraceae</taxon>
        <taxon>Anaeromyxobacter</taxon>
    </lineage>
</organism>